<sequence length="570" mass="59294">MQATLRYLRGGEGLTLAALLLFAGALFVLPLALLARVGLVDDGSLSLAPLMNALDSRSVPRALWNSIDSAGVSAALSLVAGTTVALVVGLTDARGKAVFTFLLLIPMMIPPHVTAIAWVQAMGPSSPILNTVGLAPPPGSPHPLYSREGVIALLAVQHTPLVFLVVLAALRALPREMSEAARVAGAGAGRLMRRIVLPLLAPTLIAAYALAFVSALGNFGIPALLGIPARYTTLPVLIWQRLSSFGPSMLADVAAISALLAGLAILIVIVQMTLLGRSRAALIGPPQAPLRLTLGRWRPVVEGAMVLLVLVTLLLPVAALFGTALVVTYGLPLTAETMTLANFREILFEQSVTARAFLNSTLTAGAAALIIALGGMVLARFLAGTARGPRRVGLGLSTLAEMTYAIPGLVISIAFILAFIRPLPVVGVSLYNTLGIIFLAYLCAFFAVALKPIAAAAMQLDPALDAAARVAGAGYGYRMRRIFLPLIAPAAASGAILVFLTAYNEVTVSALLWSTGTETIGTAIYNYEDGGYTTLAAAMSAVTVIATVALMAMLHVMGRRLPAGVVPWRL</sequence>
<feature type="transmembrane region" description="Helical" evidence="8">
    <location>
        <begin position="150"/>
        <end position="174"/>
    </location>
</feature>
<feature type="transmembrane region" description="Helical" evidence="8">
    <location>
        <begin position="535"/>
        <end position="554"/>
    </location>
</feature>
<keyword evidence="11" id="KW-1185">Reference proteome</keyword>
<feature type="transmembrane region" description="Helical" evidence="8">
    <location>
        <begin position="195"/>
        <end position="225"/>
    </location>
</feature>
<feature type="transmembrane region" description="Helical" evidence="8">
    <location>
        <begin position="362"/>
        <end position="383"/>
    </location>
</feature>
<keyword evidence="7 8" id="KW-0472">Membrane</keyword>
<protein>
    <submittedName>
        <fullName evidence="10">Iron ABC transporter permease</fullName>
    </submittedName>
</protein>
<feature type="transmembrane region" description="Helical" evidence="8">
    <location>
        <begin position="70"/>
        <end position="90"/>
    </location>
</feature>
<keyword evidence="3" id="KW-1003">Cell membrane</keyword>
<comment type="subcellular location">
    <subcellularLocation>
        <location evidence="1">Cell inner membrane</location>
        <topology evidence="1">Multi-pass membrane protein</topology>
    </subcellularLocation>
    <subcellularLocation>
        <location evidence="8">Cell membrane</location>
        <topology evidence="8">Multi-pass membrane protein</topology>
    </subcellularLocation>
</comment>
<feature type="transmembrane region" description="Helical" evidence="8">
    <location>
        <begin position="245"/>
        <end position="270"/>
    </location>
</feature>
<keyword evidence="6 8" id="KW-1133">Transmembrane helix</keyword>
<feature type="transmembrane region" description="Helical" evidence="8">
    <location>
        <begin position="482"/>
        <end position="503"/>
    </location>
</feature>
<keyword evidence="5 8" id="KW-0812">Transmembrane</keyword>
<dbReference type="Pfam" id="PF00528">
    <property type="entry name" value="BPD_transp_1"/>
    <property type="match status" value="2"/>
</dbReference>
<feature type="transmembrane region" description="Helical" evidence="8">
    <location>
        <begin position="404"/>
        <end position="423"/>
    </location>
</feature>
<reference evidence="10 11" key="1">
    <citation type="submission" date="2020-11" db="EMBL/GenBank/DDBJ databases">
        <title>Description of Pontivivens ytuae sp. nov. isolated from deep sea sediment of Mariana Trench.</title>
        <authorList>
            <person name="Wang Z."/>
            <person name="Sun Q.-L."/>
            <person name="Xu X.-D."/>
            <person name="Tang Y.-Z."/>
            <person name="Zhang J."/>
        </authorList>
    </citation>
    <scope>NUCLEOTIDE SEQUENCE [LARGE SCALE GENOMIC DNA]</scope>
    <source>
        <strain evidence="10 11">MT2928</strain>
    </source>
</reference>
<evidence type="ECO:0000256" key="5">
    <source>
        <dbReference type="ARBA" id="ARBA00022692"/>
    </source>
</evidence>
<dbReference type="Proteomes" id="UP000594800">
    <property type="component" value="Chromosome"/>
</dbReference>
<evidence type="ECO:0000256" key="6">
    <source>
        <dbReference type="ARBA" id="ARBA00022989"/>
    </source>
</evidence>
<organism evidence="10 11">
    <name type="scientific">Pontivivens ytuae</name>
    <dbReference type="NCBI Taxonomy" id="2789856"/>
    <lineage>
        <taxon>Bacteria</taxon>
        <taxon>Pseudomonadati</taxon>
        <taxon>Pseudomonadota</taxon>
        <taxon>Alphaproteobacteria</taxon>
        <taxon>Rhodobacterales</taxon>
        <taxon>Paracoccaceae</taxon>
        <taxon>Pontivivens</taxon>
    </lineage>
</organism>
<evidence type="ECO:0000256" key="7">
    <source>
        <dbReference type="ARBA" id="ARBA00023136"/>
    </source>
</evidence>
<keyword evidence="4" id="KW-0997">Cell inner membrane</keyword>
<feature type="transmembrane region" description="Helical" evidence="8">
    <location>
        <begin position="306"/>
        <end position="331"/>
    </location>
</feature>
<dbReference type="PROSITE" id="PS50928">
    <property type="entry name" value="ABC_TM1"/>
    <property type="match status" value="2"/>
</dbReference>
<evidence type="ECO:0000256" key="8">
    <source>
        <dbReference type="RuleBase" id="RU363032"/>
    </source>
</evidence>
<evidence type="ECO:0000259" key="9">
    <source>
        <dbReference type="PROSITE" id="PS50928"/>
    </source>
</evidence>
<evidence type="ECO:0000256" key="2">
    <source>
        <dbReference type="ARBA" id="ARBA00022448"/>
    </source>
</evidence>
<proteinExistence type="inferred from homology"/>
<dbReference type="PANTHER" id="PTHR43357">
    <property type="entry name" value="INNER MEMBRANE ABC TRANSPORTER PERMEASE PROTEIN YDCV"/>
    <property type="match status" value="1"/>
</dbReference>
<feature type="domain" description="ABC transmembrane type-1" evidence="9">
    <location>
        <begin position="357"/>
        <end position="554"/>
    </location>
</feature>
<gene>
    <name evidence="10" type="ORF">I0K15_08600</name>
</gene>
<dbReference type="AlphaFoldDB" id="A0A7S9QEN1"/>
<evidence type="ECO:0000256" key="4">
    <source>
        <dbReference type="ARBA" id="ARBA00022519"/>
    </source>
</evidence>
<dbReference type="GO" id="GO:0055085">
    <property type="term" value="P:transmembrane transport"/>
    <property type="evidence" value="ECO:0007669"/>
    <property type="project" value="InterPro"/>
</dbReference>
<dbReference type="SUPFAM" id="SSF161098">
    <property type="entry name" value="MetI-like"/>
    <property type="match status" value="2"/>
</dbReference>
<dbReference type="InterPro" id="IPR035906">
    <property type="entry name" value="MetI-like_sf"/>
</dbReference>
<comment type="similarity">
    <text evidence="8">Belongs to the binding-protein-dependent transport system permease family.</text>
</comment>
<name>A0A7S9QEN1_9RHOB</name>
<evidence type="ECO:0000256" key="3">
    <source>
        <dbReference type="ARBA" id="ARBA00022475"/>
    </source>
</evidence>
<dbReference type="EMBL" id="CP064942">
    <property type="protein sequence ID" value="QPH56168.1"/>
    <property type="molecule type" value="Genomic_DNA"/>
</dbReference>
<dbReference type="GO" id="GO:0005886">
    <property type="term" value="C:plasma membrane"/>
    <property type="evidence" value="ECO:0007669"/>
    <property type="project" value="UniProtKB-SubCell"/>
</dbReference>
<feature type="transmembrane region" description="Helical" evidence="8">
    <location>
        <begin position="429"/>
        <end position="450"/>
    </location>
</feature>
<keyword evidence="2 8" id="KW-0813">Transport</keyword>
<evidence type="ECO:0000256" key="1">
    <source>
        <dbReference type="ARBA" id="ARBA00004429"/>
    </source>
</evidence>
<evidence type="ECO:0000313" key="10">
    <source>
        <dbReference type="EMBL" id="QPH56168.1"/>
    </source>
</evidence>
<feature type="domain" description="ABC transmembrane type-1" evidence="9">
    <location>
        <begin position="63"/>
        <end position="271"/>
    </location>
</feature>
<dbReference type="KEGG" id="poz:I0K15_08600"/>
<feature type="transmembrane region" description="Helical" evidence="8">
    <location>
        <begin position="97"/>
        <end position="119"/>
    </location>
</feature>
<evidence type="ECO:0000313" key="11">
    <source>
        <dbReference type="Proteomes" id="UP000594800"/>
    </source>
</evidence>
<dbReference type="Gene3D" id="1.10.3720.10">
    <property type="entry name" value="MetI-like"/>
    <property type="match status" value="2"/>
</dbReference>
<dbReference type="CDD" id="cd06261">
    <property type="entry name" value="TM_PBP2"/>
    <property type="match status" value="2"/>
</dbReference>
<dbReference type="InterPro" id="IPR000515">
    <property type="entry name" value="MetI-like"/>
</dbReference>
<accession>A0A7S9QEN1</accession>
<dbReference type="PANTHER" id="PTHR43357:SF4">
    <property type="entry name" value="INNER MEMBRANE ABC TRANSPORTER PERMEASE PROTEIN YDCV"/>
    <property type="match status" value="1"/>
</dbReference>